<reference evidence="4 5" key="1">
    <citation type="submission" date="2019-09" db="EMBL/GenBank/DDBJ databases">
        <title>Draft genome sequences of 48 bacterial type strains from the CCUG.</title>
        <authorList>
            <person name="Tunovic T."/>
            <person name="Pineiro-Iglesias B."/>
            <person name="Unosson C."/>
            <person name="Inganas E."/>
            <person name="Ohlen M."/>
            <person name="Cardew S."/>
            <person name="Jensie-Markopoulos S."/>
            <person name="Salva-Serra F."/>
            <person name="Jaen-Luchoro D."/>
            <person name="Karlsson R."/>
            <person name="Svensson-Stadler L."/>
            <person name="Chun J."/>
            <person name="Moore E."/>
        </authorList>
    </citation>
    <scope>NUCLEOTIDE SEQUENCE [LARGE SCALE GENOMIC DNA]</scope>
    <source>
        <strain evidence="4 5">CCUG 30977</strain>
    </source>
</reference>
<keyword evidence="1" id="KW-1133">Transmembrane helix</keyword>
<feature type="signal peptide" evidence="2">
    <location>
        <begin position="1"/>
        <end position="20"/>
    </location>
</feature>
<feature type="chain" id="PRO_5024860647" evidence="2">
    <location>
        <begin position="21"/>
        <end position="233"/>
    </location>
</feature>
<dbReference type="OrthoDB" id="9155091at2"/>
<gene>
    <name evidence="4" type="ORF">F7Q92_05025</name>
</gene>
<name>A0A643FEJ0_IDEDE</name>
<keyword evidence="1" id="KW-0812">Transmembrane</keyword>
<evidence type="ECO:0000313" key="5">
    <source>
        <dbReference type="Proteomes" id="UP000430120"/>
    </source>
</evidence>
<dbReference type="InterPro" id="IPR039447">
    <property type="entry name" value="UreH-like_TM_dom"/>
</dbReference>
<dbReference type="Proteomes" id="UP000430120">
    <property type="component" value="Unassembled WGS sequence"/>
</dbReference>
<dbReference type="AlphaFoldDB" id="A0A643FEJ0"/>
<feature type="transmembrane region" description="Helical" evidence="1">
    <location>
        <begin position="131"/>
        <end position="156"/>
    </location>
</feature>
<feature type="transmembrane region" description="Helical" evidence="1">
    <location>
        <begin position="197"/>
        <end position="219"/>
    </location>
</feature>
<keyword evidence="2" id="KW-0732">Signal</keyword>
<dbReference type="EMBL" id="VZPB01000008">
    <property type="protein sequence ID" value="KAB0584072.1"/>
    <property type="molecule type" value="Genomic_DNA"/>
</dbReference>
<proteinExistence type="predicted"/>
<feature type="transmembrane region" description="Helical" evidence="1">
    <location>
        <begin position="80"/>
        <end position="97"/>
    </location>
</feature>
<organism evidence="4 5">
    <name type="scientific">Ideonella dechloratans</name>
    <dbReference type="NCBI Taxonomy" id="36863"/>
    <lineage>
        <taxon>Bacteria</taxon>
        <taxon>Pseudomonadati</taxon>
        <taxon>Pseudomonadota</taxon>
        <taxon>Betaproteobacteria</taxon>
        <taxon>Burkholderiales</taxon>
        <taxon>Sphaerotilaceae</taxon>
        <taxon>Ideonella</taxon>
    </lineage>
</organism>
<evidence type="ECO:0000256" key="2">
    <source>
        <dbReference type="SAM" id="SignalP"/>
    </source>
</evidence>
<feature type="transmembrane region" description="Helical" evidence="1">
    <location>
        <begin position="162"/>
        <end position="185"/>
    </location>
</feature>
<accession>A0A643FEJ0</accession>
<dbReference type="PANTHER" id="PTHR42208:SF1">
    <property type="entry name" value="HEAVY METAL TRANSPORTER"/>
    <property type="match status" value="1"/>
</dbReference>
<comment type="caution">
    <text evidence="4">The sequence shown here is derived from an EMBL/GenBank/DDBJ whole genome shotgun (WGS) entry which is preliminary data.</text>
</comment>
<keyword evidence="5" id="KW-1185">Reference proteome</keyword>
<dbReference type="PANTHER" id="PTHR42208">
    <property type="entry name" value="HEAVY METAL TRANSPORTER-RELATED"/>
    <property type="match status" value="1"/>
</dbReference>
<dbReference type="RefSeq" id="WP_151123099.1">
    <property type="nucleotide sequence ID" value="NZ_CP088081.1"/>
</dbReference>
<evidence type="ECO:0000256" key="1">
    <source>
        <dbReference type="SAM" id="Phobius"/>
    </source>
</evidence>
<feature type="domain" description="Urease accessory protein UreH-like transmembrane" evidence="3">
    <location>
        <begin position="9"/>
        <end position="203"/>
    </location>
</feature>
<protein>
    <submittedName>
        <fullName evidence="4">Sulfite exporter TauE/SafE family protein</fullName>
    </submittedName>
</protein>
<sequence length="233" mass="23623">MNYALIFSALMMGLAGTVHCVAMCGASSAAAVGACGGGRFAWGSFHLGRVLGYAAAGAIAASSVSALGELGQISPALRPLWGLAHMAALALGIWLLVTGRQPAWLDRLGRGGQRATTLSGGWQRVRGPGKALGAGMLWVAWPCGLLQSALVVAALANGPWGGALVMTVFALASSLALGAVPALLLRWMGQQNSAAQAGVMGWVTRLSGAALAVASAWALGHDLWMRVAAYCIS</sequence>
<evidence type="ECO:0000313" key="4">
    <source>
        <dbReference type="EMBL" id="KAB0584072.1"/>
    </source>
</evidence>
<evidence type="ECO:0000259" key="3">
    <source>
        <dbReference type="Pfam" id="PF13386"/>
    </source>
</evidence>
<keyword evidence="1" id="KW-0472">Membrane</keyword>
<dbReference type="Pfam" id="PF13386">
    <property type="entry name" value="DsbD_2"/>
    <property type="match status" value="1"/>
</dbReference>